<reference evidence="1 2" key="1">
    <citation type="submission" date="2016-10" db="EMBL/GenBank/DDBJ databases">
        <authorList>
            <person name="de Groot N.N."/>
        </authorList>
    </citation>
    <scope>NUCLEOTIDE SEQUENCE [LARGE SCALE GENOMIC DNA]</scope>
    <source>
        <strain evidence="1 2">DSM 19938</strain>
    </source>
</reference>
<dbReference type="EMBL" id="FNXY01000004">
    <property type="protein sequence ID" value="SEJ00035.1"/>
    <property type="molecule type" value="Genomic_DNA"/>
</dbReference>
<dbReference type="OrthoDB" id="9847863at2"/>
<protein>
    <submittedName>
        <fullName evidence="1">Uncharacterized protein</fullName>
    </submittedName>
</protein>
<dbReference type="STRING" id="408657.SAMN04487995_2964"/>
<gene>
    <name evidence="1" type="ORF">SAMN04487995_2964</name>
</gene>
<dbReference type="AlphaFoldDB" id="A0A1H6VII5"/>
<evidence type="ECO:0000313" key="1">
    <source>
        <dbReference type="EMBL" id="SEJ00035.1"/>
    </source>
</evidence>
<name>A0A1H6VII5_9BACT</name>
<evidence type="ECO:0000313" key="2">
    <source>
        <dbReference type="Proteomes" id="UP000199532"/>
    </source>
</evidence>
<organism evidence="1 2">
    <name type="scientific">Dyadobacter koreensis</name>
    <dbReference type="NCBI Taxonomy" id="408657"/>
    <lineage>
        <taxon>Bacteria</taxon>
        <taxon>Pseudomonadati</taxon>
        <taxon>Bacteroidota</taxon>
        <taxon>Cytophagia</taxon>
        <taxon>Cytophagales</taxon>
        <taxon>Spirosomataceae</taxon>
        <taxon>Dyadobacter</taxon>
    </lineage>
</organism>
<proteinExistence type="predicted"/>
<dbReference type="Proteomes" id="UP000199532">
    <property type="component" value="Unassembled WGS sequence"/>
</dbReference>
<sequence>MEISYEKILHRPMGSKVKVIVTANVSQDGCDWDYRAETYEQDGWVDPVVRAKNQGREEKYIDYATPEEAFDIQNEFWQLLKPSIKTDQSV</sequence>
<dbReference type="RefSeq" id="WP_090336053.1">
    <property type="nucleotide sequence ID" value="NZ_FNXY01000004.1"/>
</dbReference>
<keyword evidence="2" id="KW-1185">Reference proteome</keyword>
<accession>A0A1H6VII5</accession>